<evidence type="ECO:0000256" key="1">
    <source>
        <dbReference type="SAM" id="MobiDB-lite"/>
    </source>
</evidence>
<dbReference type="EMBL" id="MLFT02005336">
    <property type="protein sequence ID" value="PHT24839.1"/>
    <property type="molecule type" value="Genomic_DNA"/>
</dbReference>
<dbReference type="AlphaFoldDB" id="A0A2G2UVU2"/>
<evidence type="ECO:0000313" key="3">
    <source>
        <dbReference type="Proteomes" id="UP000224567"/>
    </source>
</evidence>
<proteinExistence type="predicted"/>
<keyword evidence="3" id="KW-1185">Reference proteome</keyword>
<accession>A0A2G2UVU2</accession>
<evidence type="ECO:0000313" key="2">
    <source>
        <dbReference type="EMBL" id="PHT24839.1"/>
    </source>
</evidence>
<protein>
    <submittedName>
        <fullName evidence="2">Uncharacterized protein</fullName>
    </submittedName>
</protein>
<sequence length="110" mass="12271">MPEVFRFLKTGSRRKKSTGGDATPSETPNSKKQKKSSSKKEQNKTTSFYSDSLNPPQSICWVLTDSSADTWALFVHGNMVPEGQRQEWDAVFSTVSQRNANRDAGVSNVR</sequence>
<organism evidence="2 3">
    <name type="scientific">Capsicum baccatum</name>
    <name type="common">Peruvian pepper</name>
    <dbReference type="NCBI Taxonomy" id="33114"/>
    <lineage>
        <taxon>Eukaryota</taxon>
        <taxon>Viridiplantae</taxon>
        <taxon>Streptophyta</taxon>
        <taxon>Embryophyta</taxon>
        <taxon>Tracheophyta</taxon>
        <taxon>Spermatophyta</taxon>
        <taxon>Magnoliopsida</taxon>
        <taxon>eudicotyledons</taxon>
        <taxon>Gunneridae</taxon>
        <taxon>Pentapetalae</taxon>
        <taxon>asterids</taxon>
        <taxon>lamiids</taxon>
        <taxon>Solanales</taxon>
        <taxon>Solanaceae</taxon>
        <taxon>Solanoideae</taxon>
        <taxon>Capsiceae</taxon>
        <taxon>Capsicum</taxon>
    </lineage>
</organism>
<feature type="region of interest" description="Disordered" evidence="1">
    <location>
        <begin position="1"/>
        <end position="56"/>
    </location>
</feature>
<dbReference type="Proteomes" id="UP000224567">
    <property type="component" value="Unassembled WGS sequence"/>
</dbReference>
<name>A0A2G2UVU2_CAPBA</name>
<comment type="caution">
    <text evidence="2">The sequence shown here is derived from an EMBL/GenBank/DDBJ whole genome shotgun (WGS) entry which is preliminary data.</text>
</comment>
<reference evidence="2 3" key="1">
    <citation type="journal article" date="2017" name="Genome Biol.">
        <title>New reference genome sequences of hot pepper reveal the massive evolution of plant disease-resistance genes by retroduplication.</title>
        <authorList>
            <person name="Kim S."/>
            <person name="Park J."/>
            <person name="Yeom S.I."/>
            <person name="Kim Y.M."/>
            <person name="Seo E."/>
            <person name="Kim K.T."/>
            <person name="Kim M.S."/>
            <person name="Lee J.M."/>
            <person name="Cheong K."/>
            <person name="Shin H.S."/>
            <person name="Kim S.B."/>
            <person name="Han K."/>
            <person name="Lee J."/>
            <person name="Park M."/>
            <person name="Lee H.A."/>
            <person name="Lee H.Y."/>
            <person name="Lee Y."/>
            <person name="Oh S."/>
            <person name="Lee J.H."/>
            <person name="Choi E."/>
            <person name="Choi E."/>
            <person name="Lee S.E."/>
            <person name="Jeon J."/>
            <person name="Kim H."/>
            <person name="Choi G."/>
            <person name="Song H."/>
            <person name="Lee J."/>
            <person name="Lee S.C."/>
            <person name="Kwon J.K."/>
            <person name="Lee H.Y."/>
            <person name="Koo N."/>
            <person name="Hong Y."/>
            <person name="Kim R.W."/>
            <person name="Kang W.H."/>
            <person name="Huh J.H."/>
            <person name="Kang B.C."/>
            <person name="Yang T.J."/>
            <person name="Lee Y.H."/>
            <person name="Bennetzen J.L."/>
            <person name="Choi D."/>
        </authorList>
    </citation>
    <scope>NUCLEOTIDE SEQUENCE [LARGE SCALE GENOMIC DNA]</scope>
    <source>
        <strain evidence="3">cv. PBC81</strain>
    </source>
</reference>
<gene>
    <name evidence="2" type="ORF">CQW23_35495</name>
</gene>
<reference evidence="3" key="2">
    <citation type="journal article" date="2017" name="J. Anim. Genet.">
        <title>Multiple reference genome sequences of hot pepper reveal the massive evolution of plant disease resistance genes by retroduplication.</title>
        <authorList>
            <person name="Kim S."/>
            <person name="Park J."/>
            <person name="Yeom S.-I."/>
            <person name="Kim Y.-M."/>
            <person name="Seo E."/>
            <person name="Kim K.-T."/>
            <person name="Kim M.-S."/>
            <person name="Lee J.M."/>
            <person name="Cheong K."/>
            <person name="Shin H.-S."/>
            <person name="Kim S.-B."/>
            <person name="Han K."/>
            <person name="Lee J."/>
            <person name="Park M."/>
            <person name="Lee H.-A."/>
            <person name="Lee H.-Y."/>
            <person name="Lee Y."/>
            <person name="Oh S."/>
            <person name="Lee J.H."/>
            <person name="Choi E."/>
            <person name="Choi E."/>
            <person name="Lee S.E."/>
            <person name="Jeon J."/>
            <person name="Kim H."/>
            <person name="Choi G."/>
            <person name="Song H."/>
            <person name="Lee J."/>
            <person name="Lee S.-C."/>
            <person name="Kwon J.-K."/>
            <person name="Lee H.-Y."/>
            <person name="Koo N."/>
            <person name="Hong Y."/>
            <person name="Kim R.W."/>
            <person name="Kang W.-H."/>
            <person name="Huh J.H."/>
            <person name="Kang B.-C."/>
            <person name="Yang T.-J."/>
            <person name="Lee Y.-H."/>
            <person name="Bennetzen J.L."/>
            <person name="Choi D."/>
        </authorList>
    </citation>
    <scope>NUCLEOTIDE SEQUENCE [LARGE SCALE GENOMIC DNA]</scope>
    <source>
        <strain evidence="3">cv. PBC81</strain>
    </source>
</reference>
<dbReference type="OrthoDB" id="10072024at2759"/>